<dbReference type="EMBL" id="SMKQ01000080">
    <property type="protein sequence ID" value="TDD45354.1"/>
    <property type="molecule type" value="Genomic_DNA"/>
</dbReference>
<dbReference type="Proteomes" id="UP000295302">
    <property type="component" value="Unassembled WGS sequence"/>
</dbReference>
<dbReference type="GO" id="GO:0004869">
    <property type="term" value="F:cysteine-type endopeptidase inhibitor activity"/>
    <property type="evidence" value="ECO:0007669"/>
    <property type="project" value="UniProtKB-KW"/>
</dbReference>
<keyword evidence="3" id="KW-0732">Signal</keyword>
<dbReference type="InterPro" id="IPR036331">
    <property type="entry name" value="Chagasin-like_sf"/>
</dbReference>
<gene>
    <name evidence="4" type="ORF">E1286_24285</name>
</gene>
<keyword evidence="1" id="KW-0646">Protease inhibitor</keyword>
<dbReference type="RefSeq" id="WP_132615760.1">
    <property type="nucleotide sequence ID" value="NZ_SMKQ01000080.1"/>
</dbReference>
<keyword evidence="2" id="KW-0789">Thiol protease inhibitor</keyword>
<protein>
    <recommendedName>
        <fullName evidence="6">Proteinase inhibitor I42 chagasin domain-containing protein</fullName>
    </recommendedName>
</protein>
<keyword evidence="5" id="KW-1185">Reference proteome</keyword>
<name>A0A4R4YMB5_9ACTN</name>
<feature type="signal peptide" evidence="3">
    <location>
        <begin position="1"/>
        <end position="19"/>
    </location>
</feature>
<evidence type="ECO:0000256" key="3">
    <source>
        <dbReference type="SAM" id="SignalP"/>
    </source>
</evidence>
<dbReference type="SUPFAM" id="SSF141066">
    <property type="entry name" value="ICP-like"/>
    <property type="match status" value="1"/>
</dbReference>
<evidence type="ECO:0008006" key="6">
    <source>
        <dbReference type="Google" id="ProtNLM"/>
    </source>
</evidence>
<proteinExistence type="predicted"/>
<dbReference type="Gene3D" id="2.60.40.2020">
    <property type="match status" value="1"/>
</dbReference>
<accession>A0A4R4YMB5</accession>
<evidence type="ECO:0000313" key="4">
    <source>
        <dbReference type="EMBL" id="TDD45354.1"/>
    </source>
</evidence>
<reference evidence="4 5" key="1">
    <citation type="submission" date="2019-03" db="EMBL/GenBank/DDBJ databases">
        <title>Draft genome sequences of novel Actinobacteria.</title>
        <authorList>
            <person name="Sahin N."/>
            <person name="Ay H."/>
            <person name="Saygin H."/>
        </authorList>
    </citation>
    <scope>NUCLEOTIDE SEQUENCE [LARGE SCALE GENOMIC DNA]</scope>
    <source>
        <strain evidence="4 5">CH32</strain>
    </source>
</reference>
<dbReference type="PROSITE" id="PS51257">
    <property type="entry name" value="PROKAR_LIPOPROTEIN"/>
    <property type="match status" value="1"/>
</dbReference>
<evidence type="ECO:0000256" key="1">
    <source>
        <dbReference type="ARBA" id="ARBA00022690"/>
    </source>
</evidence>
<dbReference type="AlphaFoldDB" id="A0A4R4YMB5"/>
<organism evidence="4 5">
    <name type="scientific">Nonomuraea terrae</name>
    <dbReference type="NCBI Taxonomy" id="2530383"/>
    <lineage>
        <taxon>Bacteria</taxon>
        <taxon>Bacillati</taxon>
        <taxon>Actinomycetota</taxon>
        <taxon>Actinomycetes</taxon>
        <taxon>Streptosporangiales</taxon>
        <taxon>Streptosporangiaceae</taxon>
        <taxon>Nonomuraea</taxon>
    </lineage>
</organism>
<comment type="caution">
    <text evidence="4">The sequence shown here is derived from an EMBL/GenBank/DDBJ whole genome shotgun (WGS) entry which is preliminary data.</text>
</comment>
<evidence type="ECO:0000256" key="2">
    <source>
        <dbReference type="ARBA" id="ARBA00022704"/>
    </source>
</evidence>
<evidence type="ECO:0000313" key="5">
    <source>
        <dbReference type="Proteomes" id="UP000295302"/>
    </source>
</evidence>
<feature type="chain" id="PRO_5038711023" description="Proteinase inhibitor I42 chagasin domain-containing protein" evidence="3">
    <location>
        <begin position="20"/>
        <end position="129"/>
    </location>
</feature>
<dbReference type="OrthoDB" id="3395100at2"/>
<sequence>MRRTAAGLLVAGLMTVLVAGCGAGSAVSDFGTVVRGGEGTTAKAELRPGQRFTLAVPADPAPGDDWELVAVPDTKVASFISEEQQGGTTYFVFNAKRPGTTEIRLRAAAPATGEAVFDVTVRQPARTAG</sequence>